<dbReference type="InterPro" id="IPR024930">
    <property type="entry name" value="Skp_dom_sf"/>
</dbReference>
<dbReference type="AlphaFoldDB" id="A0A6I4J0W1"/>
<dbReference type="SUPFAM" id="SSF111384">
    <property type="entry name" value="OmpH-like"/>
    <property type="match status" value="1"/>
</dbReference>
<protein>
    <submittedName>
        <fullName evidence="5">OmpH family outer membrane protein</fullName>
    </submittedName>
</protein>
<reference evidence="5 6" key="1">
    <citation type="submission" date="2019-12" db="EMBL/GenBank/DDBJ databases">
        <authorList>
            <person name="Huq M.A."/>
        </authorList>
    </citation>
    <scope>NUCLEOTIDE SEQUENCE [LARGE SCALE GENOMIC DNA]</scope>
    <source>
        <strain evidence="5 6">MAH-20</strain>
    </source>
</reference>
<evidence type="ECO:0000313" key="5">
    <source>
        <dbReference type="EMBL" id="MVO78222.1"/>
    </source>
</evidence>
<feature type="chain" id="PRO_5026009985" evidence="4">
    <location>
        <begin position="26"/>
        <end position="216"/>
    </location>
</feature>
<gene>
    <name evidence="5" type="ORF">GON01_09780</name>
</gene>
<accession>A0A6I4J0W1</accession>
<keyword evidence="2 4" id="KW-0732">Signal</keyword>
<organism evidence="5 6">
    <name type="scientific">Sphingomonas horti</name>
    <dbReference type="NCBI Taxonomy" id="2682842"/>
    <lineage>
        <taxon>Bacteria</taxon>
        <taxon>Pseudomonadati</taxon>
        <taxon>Pseudomonadota</taxon>
        <taxon>Alphaproteobacteria</taxon>
        <taxon>Sphingomonadales</taxon>
        <taxon>Sphingomonadaceae</taxon>
        <taxon>Sphingomonas</taxon>
    </lineage>
</organism>
<comment type="caution">
    <text evidence="5">The sequence shown here is derived from an EMBL/GenBank/DDBJ whole genome shotgun (WGS) entry which is preliminary data.</text>
</comment>
<dbReference type="GO" id="GO:0051082">
    <property type="term" value="F:unfolded protein binding"/>
    <property type="evidence" value="ECO:0007669"/>
    <property type="project" value="InterPro"/>
</dbReference>
<keyword evidence="6" id="KW-1185">Reference proteome</keyword>
<name>A0A6I4J0W1_9SPHN</name>
<feature type="signal peptide" evidence="4">
    <location>
        <begin position="1"/>
        <end position="25"/>
    </location>
</feature>
<comment type="similarity">
    <text evidence="1">Belongs to the Skp family.</text>
</comment>
<evidence type="ECO:0000256" key="2">
    <source>
        <dbReference type="ARBA" id="ARBA00022729"/>
    </source>
</evidence>
<dbReference type="GO" id="GO:0050821">
    <property type="term" value="P:protein stabilization"/>
    <property type="evidence" value="ECO:0007669"/>
    <property type="project" value="TreeGrafter"/>
</dbReference>
<evidence type="ECO:0000313" key="6">
    <source>
        <dbReference type="Proteomes" id="UP000441389"/>
    </source>
</evidence>
<dbReference type="SMART" id="SM00935">
    <property type="entry name" value="OmpH"/>
    <property type="match status" value="1"/>
</dbReference>
<evidence type="ECO:0000256" key="1">
    <source>
        <dbReference type="ARBA" id="ARBA00009091"/>
    </source>
</evidence>
<dbReference type="InterPro" id="IPR005632">
    <property type="entry name" value="Chaperone_Skp"/>
</dbReference>
<dbReference type="Gene3D" id="3.30.910.20">
    <property type="entry name" value="Skp domain"/>
    <property type="match status" value="1"/>
</dbReference>
<evidence type="ECO:0000256" key="4">
    <source>
        <dbReference type="SAM" id="SignalP"/>
    </source>
</evidence>
<evidence type="ECO:0000256" key="3">
    <source>
        <dbReference type="SAM" id="MobiDB-lite"/>
    </source>
</evidence>
<dbReference type="PANTHER" id="PTHR35089">
    <property type="entry name" value="CHAPERONE PROTEIN SKP"/>
    <property type="match status" value="1"/>
</dbReference>
<dbReference type="Proteomes" id="UP000441389">
    <property type="component" value="Unassembled WGS sequence"/>
</dbReference>
<dbReference type="PANTHER" id="PTHR35089:SF1">
    <property type="entry name" value="CHAPERONE PROTEIN SKP"/>
    <property type="match status" value="1"/>
</dbReference>
<sequence>MKTMIKTLAAGLALSTALAAAPAAAQVNSIGVANLDAAVQRSTAWTTAMTQMQTTYKATIDQLNARETAIRTELQPLVTKLQTDAKAPNPNQQALQQQYTTLQQRQNAAQQELARIGQPVSRARAYVEEQIVGKLDDALRAAMTRKNVSLVVRPEAALSYQPAADITADVTTELNRLVPSVSITPPANWQPGGQEAGQQPAQPATQQPQQKQPQGR</sequence>
<dbReference type="RefSeq" id="WP_157027198.1">
    <property type="nucleotide sequence ID" value="NZ_WQMS01000013.1"/>
</dbReference>
<dbReference type="GO" id="GO:0005829">
    <property type="term" value="C:cytosol"/>
    <property type="evidence" value="ECO:0007669"/>
    <property type="project" value="TreeGrafter"/>
</dbReference>
<dbReference type="Pfam" id="PF03938">
    <property type="entry name" value="OmpH"/>
    <property type="match status" value="1"/>
</dbReference>
<dbReference type="EMBL" id="WQMS01000013">
    <property type="protein sequence ID" value="MVO78222.1"/>
    <property type="molecule type" value="Genomic_DNA"/>
</dbReference>
<feature type="compositionally biased region" description="Low complexity" evidence="3">
    <location>
        <begin position="190"/>
        <end position="216"/>
    </location>
</feature>
<feature type="region of interest" description="Disordered" evidence="3">
    <location>
        <begin position="179"/>
        <end position="216"/>
    </location>
</feature>
<proteinExistence type="inferred from homology"/>